<dbReference type="HOGENOM" id="CLU_032957_1_0_1"/>
<dbReference type="RefSeq" id="XP_008601742.1">
    <property type="nucleotide sequence ID" value="XM_008603520.1"/>
</dbReference>
<dbReference type="EMBL" id="JH725183">
    <property type="protein sequence ID" value="EJP62708.1"/>
    <property type="molecule type" value="Genomic_DNA"/>
</dbReference>
<dbReference type="Gene3D" id="3.40.50.1820">
    <property type="entry name" value="alpha/beta hydrolase"/>
    <property type="match status" value="1"/>
</dbReference>
<feature type="region of interest" description="Disordered" evidence="3">
    <location>
        <begin position="325"/>
        <end position="374"/>
    </location>
</feature>
<gene>
    <name evidence="6" type="ORF">BBA_08423</name>
</gene>
<feature type="chain" id="PRO_5003784502" evidence="4">
    <location>
        <begin position="18"/>
        <end position="374"/>
    </location>
</feature>
<dbReference type="GO" id="GO:0016787">
    <property type="term" value="F:hydrolase activity"/>
    <property type="evidence" value="ECO:0007669"/>
    <property type="project" value="UniProtKB-KW"/>
</dbReference>
<dbReference type="InParanoid" id="J5J8P7"/>
<dbReference type="GO" id="GO:0006629">
    <property type="term" value="P:lipid metabolic process"/>
    <property type="evidence" value="ECO:0007669"/>
    <property type="project" value="InterPro"/>
</dbReference>
<dbReference type="SUPFAM" id="SSF53474">
    <property type="entry name" value="alpha/beta-Hydrolases"/>
    <property type="match status" value="1"/>
</dbReference>
<evidence type="ECO:0000256" key="2">
    <source>
        <dbReference type="ARBA" id="ARBA00022801"/>
    </source>
</evidence>
<dbReference type="CDD" id="cd00519">
    <property type="entry name" value="Lipase_3"/>
    <property type="match status" value="1"/>
</dbReference>
<feature type="domain" description="Fungal lipase-type" evidence="5">
    <location>
        <begin position="103"/>
        <end position="240"/>
    </location>
</feature>
<evidence type="ECO:0000313" key="6">
    <source>
        <dbReference type="EMBL" id="EJP62708.1"/>
    </source>
</evidence>
<feature type="signal peptide" evidence="4">
    <location>
        <begin position="1"/>
        <end position="17"/>
    </location>
</feature>
<dbReference type="InterPro" id="IPR029058">
    <property type="entry name" value="AB_hydrolase_fold"/>
</dbReference>
<evidence type="ECO:0000313" key="7">
    <source>
        <dbReference type="Proteomes" id="UP000002762"/>
    </source>
</evidence>
<accession>J5J8P7</accession>
<proteinExistence type="predicted"/>
<dbReference type="InterPro" id="IPR051299">
    <property type="entry name" value="AB_hydrolase_lip/est"/>
</dbReference>
<dbReference type="GeneID" id="19891435"/>
<dbReference type="Proteomes" id="UP000002762">
    <property type="component" value="Unassembled WGS sequence"/>
</dbReference>
<keyword evidence="7" id="KW-1185">Reference proteome</keyword>
<name>J5J8P7_BEAB2</name>
<evidence type="ECO:0000256" key="4">
    <source>
        <dbReference type="SAM" id="SignalP"/>
    </source>
</evidence>
<evidence type="ECO:0000256" key="1">
    <source>
        <dbReference type="ARBA" id="ARBA00022729"/>
    </source>
</evidence>
<dbReference type="AlphaFoldDB" id="J5J8P7"/>
<keyword evidence="1 4" id="KW-0732">Signal</keyword>
<dbReference type="Pfam" id="PF01764">
    <property type="entry name" value="Lipase_3"/>
    <property type="match status" value="1"/>
</dbReference>
<protein>
    <submittedName>
        <fullName evidence="6">Lipase-like protein</fullName>
    </submittedName>
</protein>
<organism evidence="6 7">
    <name type="scientific">Beauveria bassiana (strain ARSEF 2860)</name>
    <name type="common">White muscardine disease fungus</name>
    <name type="synonym">Tritirachium shiotae</name>
    <dbReference type="NCBI Taxonomy" id="655819"/>
    <lineage>
        <taxon>Eukaryota</taxon>
        <taxon>Fungi</taxon>
        <taxon>Dikarya</taxon>
        <taxon>Ascomycota</taxon>
        <taxon>Pezizomycotina</taxon>
        <taxon>Sordariomycetes</taxon>
        <taxon>Hypocreomycetidae</taxon>
        <taxon>Hypocreales</taxon>
        <taxon>Cordycipitaceae</taxon>
        <taxon>Beauveria</taxon>
    </lineage>
</organism>
<dbReference type="PANTHER" id="PTHR46640">
    <property type="entry name" value="TRIACYLGLYCEROL LIPASE, PUTATIVE (AFU_ORTHOLOGUE AFUA_6G06510)-RELATED"/>
    <property type="match status" value="1"/>
</dbReference>
<keyword evidence="2" id="KW-0378">Hydrolase</keyword>
<dbReference type="STRING" id="655819.J5J8P7"/>
<dbReference type="OrthoDB" id="426718at2759"/>
<dbReference type="PANTHER" id="PTHR46640:SF1">
    <property type="entry name" value="FUNGAL LIPASE-LIKE DOMAIN-CONTAINING PROTEIN-RELATED"/>
    <property type="match status" value="1"/>
</dbReference>
<evidence type="ECO:0000256" key="3">
    <source>
        <dbReference type="SAM" id="MobiDB-lite"/>
    </source>
</evidence>
<reference evidence="6 7" key="1">
    <citation type="journal article" date="2012" name="Sci. Rep.">
        <title>Genomic perspectives on the evolution of fungal entomopathogenicity in Beauveria bassiana.</title>
        <authorList>
            <person name="Xiao G."/>
            <person name="Ying S.H."/>
            <person name="Zheng P."/>
            <person name="Wang Z.L."/>
            <person name="Zhang S."/>
            <person name="Xie X.Q."/>
            <person name="Shang Y."/>
            <person name="St Leger R.J."/>
            <person name="Zhao G.P."/>
            <person name="Wang C."/>
            <person name="Feng M.G."/>
        </authorList>
    </citation>
    <scope>NUCLEOTIDE SEQUENCE [LARGE SCALE GENOMIC DNA]</scope>
    <source>
        <strain evidence="6 7">ARSEF 2860</strain>
    </source>
</reference>
<sequence length="374" mass="40642">MQPTAFFLLTGATSALASPAVSVRQATPDKASPAEFELFSQYAQAAYCTGLYDTTINTAVCADNRGSICDGFKGTVTVKEFTNLEFGTIAGYVATNPSKKQIVVAFKGTNPLSYVDVTSDLIKNLVAANNLFPKCGGCSIHNGFMRAFSSVRAELEQTLKAELAKPGQESFRVVITGHSLGGAVATVAAPYLRTQGIACDLYTYGSPRVGNQEFANLITNDSNFSARITNGNDFVASVPFGSLFQLGFYAHTYPEYWYKDGLLGTAKGYETTATKCTSRKQCAGPTCGRARNVLEFPVARFTCSIGDHMNYVDPALLLCKDGRKGKSSEPSITAEEFQQFLEAQEKEEEEKKEGEEEKKEGEEEKKEGEEKQEQ</sequence>
<evidence type="ECO:0000259" key="5">
    <source>
        <dbReference type="Pfam" id="PF01764"/>
    </source>
</evidence>
<feature type="compositionally biased region" description="Basic and acidic residues" evidence="3">
    <location>
        <begin position="349"/>
        <end position="374"/>
    </location>
</feature>
<dbReference type="InterPro" id="IPR002921">
    <property type="entry name" value="Fungal_lipase-type"/>
</dbReference>